<evidence type="ECO:0000256" key="5">
    <source>
        <dbReference type="ARBA" id="ARBA00022496"/>
    </source>
</evidence>
<dbReference type="InterPro" id="IPR011642">
    <property type="entry name" value="Gate_dom"/>
</dbReference>
<evidence type="ECO:0000256" key="1">
    <source>
        <dbReference type="ARBA" id="ARBA00004429"/>
    </source>
</evidence>
<dbReference type="PANTHER" id="PTHR43185:SF1">
    <property type="entry name" value="FE(2+) TRANSPORTER FEOB"/>
    <property type="match status" value="1"/>
</dbReference>
<dbReference type="InterPro" id="IPR050860">
    <property type="entry name" value="FeoB_GTPase"/>
</dbReference>
<evidence type="ECO:0000256" key="12">
    <source>
        <dbReference type="ARBA" id="ARBA00023134"/>
    </source>
</evidence>
<accession>A0A9D9DJD7</accession>
<dbReference type="GO" id="GO:0005525">
    <property type="term" value="F:GTP binding"/>
    <property type="evidence" value="ECO:0007669"/>
    <property type="project" value="UniProtKB-KW"/>
</dbReference>
<dbReference type="NCBIfam" id="TIGR00231">
    <property type="entry name" value="small_GTP"/>
    <property type="match status" value="1"/>
</dbReference>
<dbReference type="Pfam" id="PF07670">
    <property type="entry name" value="Gate"/>
    <property type="match status" value="2"/>
</dbReference>
<evidence type="ECO:0000256" key="10">
    <source>
        <dbReference type="ARBA" id="ARBA00023004"/>
    </source>
</evidence>
<dbReference type="SUPFAM" id="SSF52540">
    <property type="entry name" value="P-loop containing nucleoside triphosphate hydrolases"/>
    <property type="match status" value="1"/>
</dbReference>
<keyword evidence="4" id="KW-1003">Cell membrane</keyword>
<evidence type="ECO:0000256" key="7">
    <source>
        <dbReference type="ARBA" id="ARBA00022692"/>
    </source>
</evidence>
<feature type="transmembrane region" description="Helical" evidence="15">
    <location>
        <begin position="385"/>
        <end position="409"/>
    </location>
</feature>
<name>A0A9D9DJD7_9BACL</name>
<dbReference type="InterPro" id="IPR027417">
    <property type="entry name" value="P-loop_NTPase"/>
</dbReference>
<dbReference type="Gene3D" id="1.10.287.1770">
    <property type="match status" value="1"/>
</dbReference>
<evidence type="ECO:0000256" key="9">
    <source>
        <dbReference type="ARBA" id="ARBA00022989"/>
    </source>
</evidence>
<reference evidence="17" key="2">
    <citation type="journal article" date="2021" name="PeerJ">
        <title>Extensive microbial diversity within the chicken gut microbiome revealed by metagenomics and culture.</title>
        <authorList>
            <person name="Gilroy R."/>
            <person name="Ravi A."/>
            <person name="Getino M."/>
            <person name="Pursley I."/>
            <person name="Horton D.L."/>
            <person name="Alikhan N.F."/>
            <person name="Baker D."/>
            <person name="Gharbi K."/>
            <person name="Hall N."/>
            <person name="Watson M."/>
            <person name="Adriaenssens E.M."/>
            <person name="Foster-Nyarko E."/>
            <person name="Jarju S."/>
            <person name="Secka A."/>
            <person name="Antonio M."/>
            <person name="Oren A."/>
            <person name="Chaudhuri R.R."/>
            <person name="La Ragione R."/>
            <person name="Hildebrand F."/>
            <person name="Pallen M.J."/>
        </authorList>
    </citation>
    <scope>NUCLEOTIDE SEQUENCE</scope>
    <source>
        <strain evidence="17">11159</strain>
    </source>
</reference>
<dbReference type="Gene3D" id="3.40.50.300">
    <property type="entry name" value="P-loop containing nucleotide triphosphate hydrolases"/>
    <property type="match status" value="1"/>
</dbReference>
<keyword evidence="6" id="KW-0997">Cell inner membrane</keyword>
<dbReference type="CDD" id="cd01879">
    <property type="entry name" value="FeoB"/>
    <property type="match status" value="1"/>
</dbReference>
<organism evidence="17 18">
    <name type="scientific">Candidatus Onthovivens merdipullorum</name>
    <dbReference type="NCBI Taxonomy" id="2840889"/>
    <lineage>
        <taxon>Bacteria</taxon>
        <taxon>Bacillati</taxon>
        <taxon>Bacillota</taxon>
        <taxon>Bacilli</taxon>
        <taxon>Bacillales</taxon>
        <taxon>Candidatus Onthovivens</taxon>
    </lineage>
</organism>
<dbReference type="InterPro" id="IPR005225">
    <property type="entry name" value="Small_GTP-bd"/>
</dbReference>
<feature type="transmembrane region" description="Helical" evidence="15">
    <location>
        <begin position="282"/>
        <end position="300"/>
    </location>
</feature>
<evidence type="ECO:0000256" key="13">
    <source>
        <dbReference type="ARBA" id="ARBA00023136"/>
    </source>
</evidence>
<keyword evidence="12" id="KW-0342">GTP-binding</keyword>
<keyword evidence="13 15" id="KW-0472">Membrane</keyword>
<evidence type="ECO:0000313" key="17">
    <source>
        <dbReference type="EMBL" id="MBO8427858.1"/>
    </source>
</evidence>
<reference evidence="17" key="1">
    <citation type="submission" date="2020-10" db="EMBL/GenBank/DDBJ databases">
        <authorList>
            <person name="Gilroy R."/>
        </authorList>
    </citation>
    <scope>NUCLEOTIDE SEQUENCE</scope>
    <source>
        <strain evidence="17">11159</strain>
    </source>
</reference>
<dbReference type="Pfam" id="PF17910">
    <property type="entry name" value="FeoB_Cyto"/>
    <property type="match status" value="1"/>
</dbReference>
<dbReference type="InterPro" id="IPR030389">
    <property type="entry name" value="G_FEOB_dom"/>
</dbReference>
<feature type="transmembrane region" description="Helical" evidence="15">
    <location>
        <begin position="683"/>
        <end position="705"/>
    </location>
</feature>
<dbReference type="GO" id="GO:0015093">
    <property type="term" value="F:ferrous iron transmembrane transporter activity"/>
    <property type="evidence" value="ECO:0007669"/>
    <property type="project" value="InterPro"/>
</dbReference>
<feature type="transmembrane region" description="Helical" evidence="15">
    <location>
        <begin position="717"/>
        <end position="734"/>
    </location>
</feature>
<feature type="transmembrane region" description="Helical" evidence="15">
    <location>
        <begin position="500"/>
        <end position="519"/>
    </location>
</feature>
<proteinExistence type="predicted"/>
<evidence type="ECO:0000256" key="2">
    <source>
        <dbReference type="ARBA" id="ARBA00022371"/>
    </source>
</evidence>
<evidence type="ECO:0000256" key="4">
    <source>
        <dbReference type="ARBA" id="ARBA00022475"/>
    </source>
</evidence>
<evidence type="ECO:0000256" key="11">
    <source>
        <dbReference type="ARBA" id="ARBA00023065"/>
    </source>
</evidence>
<feature type="domain" description="FeoB-type G" evidence="16">
    <location>
        <begin position="1"/>
        <end position="163"/>
    </location>
</feature>
<comment type="caution">
    <text evidence="17">The sequence shown here is derived from an EMBL/GenBank/DDBJ whole genome shotgun (WGS) entry which is preliminary data.</text>
</comment>
<dbReference type="InterPro" id="IPR041069">
    <property type="entry name" value="FeoB_Cyto"/>
</dbReference>
<comment type="subcellular location">
    <subcellularLocation>
        <location evidence="1">Cell inner membrane</location>
        <topology evidence="1">Multi-pass membrane protein</topology>
    </subcellularLocation>
</comment>
<sequence length="771" mass="85416">MIRFALAGNPNSGKTTLFNSLTGSTAHVGNWPGVTVDKREGTYKKGEEKVDIVDLPGIYSLSPYTPEEVISRNYILDEKPDCVINIVDATNLERNLYLTTQLLEMDVPIVVALNMMDMVEKNGDKINEKELEKELGIPVVKISALKEENLDVLMKRAIEFSKTKREGKSVLEGTNLKHLINDVKIAFIGKEVDNPLFHAIKIIENDEIETKNHPDLVKIVDDFKKSFKDDTFGDDFEAFVADARYKYITEHYSKSLVRKQNKGESKRLTLSDRIDRVLTNKWAGIPIFIVILILLFHLIFSEDFLLLNTFGVNVGGLNAEGEPLTLFAGTSFEGLFVNGGAISSPGFMITTAFQGFLDWINGLIGTGLEAAHAAGWAQSFICDGVIGGLFAIFGFLPQILLLFLAFSFLEDTGYMARVAFILDRIFRRLGISGRAFMPMIMGFGCSVPAIINTRTLTEEKERISTIRVIPFFSCGAKLPILTAVAGGLAIILNFPYPDLITVSMYLLGMVVAIICLVLMRNTTMRGDVAPFIMELPAYHMPQFKSLMIHLWDKTKHFVKKAFTIILFSTIIIWLLQHLTWDWRFVGDWEESAGEAGDTLIGQTILSSIGKFVQPIFTPLGFGSQLGSMGWVFAVAAVTGLVAKENCITTISVLALSLGATGIDVNGDGIDAMQFLIQSSGMDVAAGISFIAFNMLTIPCFAAVATAKGELKKGTLKWTLLFWIATSYIVSSLIYTVGTWWWTTFIWIAVIALAIVAIYLINKYRDMKVLKV</sequence>
<feature type="transmembrane region" description="Helical" evidence="15">
    <location>
        <begin position="740"/>
        <end position="760"/>
    </location>
</feature>
<dbReference type="AlphaFoldDB" id="A0A9D9DJD7"/>
<evidence type="ECO:0000256" key="8">
    <source>
        <dbReference type="ARBA" id="ARBA00022741"/>
    </source>
</evidence>
<evidence type="ECO:0000256" key="3">
    <source>
        <dbReference type="ARBA" id="ARBA00022448"/>
    </source>
</evidence>
<keyword evidence="9 15" id="KW-1133">Transmembrane helix</keyword>
<gene>
    <name evidence="17" type="ORF">IAC58_04865</name>
</gene>
<dbReference type="PANTHER" id="PTHR43185">
    <property type="entry name" value="FERROUS IRON TRANSPORT PROTEIN B"/>
    <property type="match status" value="1"/>
</dbReference>
<dbReference type="EMBL" id="JADIMY010000095">
    <property type="protein sequence ID" value="MBO8427858.1"/>
    <property type="molecule type" value="Genomic_DNA"/>
</dbReference>
<dbReference type="GO" id="GO:0005886">
    <property type="term" value="C:plasma membrane"/>
    <property type="evidence" value="ECO:0007669"/>
    <property type="project" value="UniProtKB-SubCell"/>
</dbReference>
<dbReference type="Pfam" id="PF07664">
    <property type="entry name" value="FeoB_C"/>
    <property type="match status" value="1"/>
</dbReference>
<keyword evidence="11" id="KW-0406">Ion transport</keyword>
<keyword evidence="8" id="KW-0547">Nucleotide-binding</keyword>
<feature type="transmembrane region" description="Helical" evidence="15">
    <location>
        <begin position="557"/>
        <end position="575"/>
    </location>
</feature>
<evidence type="ECO:0000313" key="18">
    <source>
        <dbReference type="Proteomes" id="UP000823613"/>
    </source>
</evidence>
<dbReference type="FunFam" id="3.40.50.300:FF:000426">
    <property type="entry name" value="Ferrous iron transport protein B"/>
    <property type="match status" value="1"/>
</dbReference>
<dbReference type="PROSITE" id="PS51711">
    <property type="entry name" value="G_FEOB"/>
    <property type="match status" value="1"/>
</dbReference>
<dbReference type="Pfam" id="PF02421">
    <property type="entry name" value="FeoB_N"/>
    <property type="match status" value="1"/>
</dbReference>
<evidence type="ECO:0000259" key="16">
    <source>
        <dbReference type="PROSITE" id="PS51711"/>
    </source>
</evidence>
<keyword evidence="7 15" id="KW-0812">Transmembrane</keyword>
<dbReference type="Proteomes" id="UP000823613">
    <property type="component" value="Unassembled WGS sequence"/>
</dbReference>
<feature type="transmembrane region" description="Helical" evidence="15">
    <location>
        <begin position="471"/>
        <end position="494"/>
    </location>
</feature>
<keyword evidence="10" id="KW-0408">Iron</keyword>
<keyword evidence="3" id="KW-0813">Transport</keyword>
<evidence type="ECO:0000256" key="6">
    <source>
        <dbReference type="ARBA" id="ARBA00022519"/>
    </source>
</evidence>
<keyword evidence="5" id="KW-0410">Iron transport</keyword>
<dbReference type="InterPro" id="IPR011640">
    <property type="entry name" value="Fe2_transport_prot_B_C"/>
</dbReference>
<feature type="transmembrane region" description="Helical" evidence="15">
    <location>
        <begin position="429"/>
        <end position="451"/>
    </location>
</feature>
<evidence type="ECO:0000256" key="14">
    <source>
        <dbReference type="ARBA" id="ARBA00031200"/>
    </source>
</evidence>
<evidence type="ECO:0000256" key="15">
    <source>
        <dbReference type="SAM" id="Phobius"/>
    </source>
</evidence>
<protein>
    <recommendedName>
        <fullName evidence="2">Fe(2+) transporter FeoB</fullName>
    </recommendedName>
    <alternativeName>
        <fullName evidence="14">Ferrous iron transport protein B</fullName>
    </alternativeName>
</protein>